<dbReference type="SUPFAM" id="SSF103473">
    <property type="entry name" value="MFS general substrate transporter"/>
    <property type="match status" value="1"/>
</dbReference>
<feature type="transmembrane region" description="Helical" evidence="4">
    <location>
        <begin position="149"/>
        <end position="168"/>
    </location>
</feature>
<dbReference type="EMBL" id="DMAI01000452">
    <property type="protein sequence ID" value="HAE51160.1"/>
    <property type="molecule type" value="Genomic_DNA"/>
</dbReference>
<feature type="transmembrane region" description="Helical" evidence="4">
    <location>
        <begin position="380"/>
        <end position="400"/>
    </location>
</feature>
<sequence length="423" mass="43180">MSYEEDAPVPHAAARSWTPALILSLVAAGIILSLSMGLRQSLGLFVEPMVRGTGITVATFGFAMAVQNLAWGIGQPFMGALCDRFGGRLVVLIAAALYGLGLYLAASGSHVGLYLGGGLLIGLAVAGTSHGVLVGIVSRLASPAVRATAVSILAATGSLGTFVIAPAAQGMIDRWTWQDAMIGLALLAALMAVVTLLFRRGPAPAPAAAGAAPPVNARAAIGQALGNRTFIITTIAFFACGFQLIFIATHLPNFIGICGLPPIVGAQAIALIGICNAFGTLGAGYLCQRWGNRNVLALIYLLRTAAIAVFFVVPVSVETTLIFAAAMGVLWLSVVPPVSGLINGLFGPANFGALFGVMFLSHQVGAFLGAWLGGLSFEWSGSYSTGWVSLIVVGTIAAVLQMTAGDEEDGPAGTTAGRAALRS</sequence>
<organism evidence="6 7">
    <name type="scientific">Tistrella mobilis</name>
    <dbReference type="NCBI Taxonomy" id="171437"/>
    <lineage>
        <taxon>Bacteria</taxon>
        <taxon>Pseudomonadati</taxon>
        <taxon>Pseudomonadota</taxon>
        <taxon>Alphaproteobacteria</taxon>
        <taxon>Geminicoccales</taxon>
        <taxon>Geminicoccaceae</taxon>
        <taxon>Tistrella</taxon>
    </lineage>
</organism>
<dbReference type="AlphaFoldDB" id="A0A3B9ITS8"/>
<evidence type="ECO:0000256" key="1">
    <source>
        <dbReference type="ARBA" id="ARBA00022692"/>
    </source>
</evidence>
<dbReference type="Gene3D" id="1.20.1250.20">
    <property type="entry name" value="MFS general substrate transporter like domains"/>
    <property type="match status" value="2"/>
</dbReference>
<feature type="transmembrane region" description="Helical" evidence="4">
    <location>
        <begin position="85"/>
        <end position="106"/>
    </location>
</feature>
<dbReference type="PANTHER" id="PTHR11360">
    <property type="entry name" value="MONOCARBOXYLATE TRANSPORTER"/>
    <property type="match status" value="1"/>
</dbReference>
<evidence type="ECO:0000313" key="7">
    <source>
        <dbReference type="Proteomes" id="UP000257706"/>
    </source>
</evidence>
<keyword evidence="1 4" id="KW-0812">Transmembrane</keyword>
<feature type="transmembrane region" description="Helical" evidence="4">
    <location>
        <begin position="321"/>
        <end position="346"/>
    </location>
</feature>
<keyword evidence="3 4" id="KW-0472">Membrane</keyword>
<dbReference type="Proteomes" id="UP000257706">
    <property type="component" value="Unassembled WGS sequence"/>
</dbReference>
<name>A0A3B9ITS8_9PROT</name>
<gene>
    <name evidence="6" type="ORF">DCK97_27475</name>
</gene>
<evidence type="ECO:0000256" key="3">
    <source>
        <dbReference type="ARBA" id="ARBA00023136"/>
    </source>
</evidence>
<evidence type="ECO:0000259" key="5">
    <source>
        <dbReference type="PROSITE" id="PS50850"/>
    </source>
</evidence>
<feature type="transmembrane region" description="Helical" evidence="4">
    <location>
        <begin position="50"/>
        <end position="73"/>
    </location>
</feature>
<accession>A0A3B9ITS8</accession>
<feature type="domain" description="Major facilitator superfamily (MFS) profile" evidence="5">
    <location>
        <begin position="21"/>
        <end position="409"/>
    </location>
</feature>
<feature type="transmembrane region" description="Helical" evidence="4">
    <location>
        <begin position="112"/>
        <end position="137"/>
    </location>
</feature>
<dbReference type="InterPro" id="IPR011701">
    <property type="entry name" value="MFS"/>
</dbReference>
<dbReference type="PANTHER" id="PTHR11360:SF284">
    <property type="entry name" value="EG:103B4.3 PROTEIN-RELATED"/>
    <property type="match status" value="1"/>
</dbReference>
<feature type="transmembrane region" description="Helical" evidence="4">
    <location>
        <begin position="20"/>
        <end position="38"/>
    </location>
</feature>
<feature type="transmembrane region" description="Helical" evidence="4">
    <location>
        <begin position="295"/>
        <end position="315"/>
    </location>
</feature>
<proteinExistence type="predicted"/>
<dbReference type="InterPro" id="IPR050327">
    <property type="entry name" value="Proton-linked_MCT"/>
</dbReference>
<dbReference type="InterPro" id="IPR020846">
    <property type="entry name" value="MFS_dom"/>
</dbReference>
<dbReference type="CDD" id="cd17355">
    <property type="entry name" value="MFS_YcxA_like"/>
    <property type="match status" value="1"/>
</dbReference>
<feature type="transmembrane region" description="Helical" evidence="4">
    <location>
        <begin position="230"/>
        <end position="251"/>
    </location>
</feature>
<reference evidence="6 7" key="1">
    <citation type="journal article" date="2018" name="Nat. Biotechnol.">
        <title>A standardized bacterial taxonomy based on genome phylogeny substantially revises the tree of life.</title>
        <authorList>
            <person name="Parks D.H."/>
            <person name="Chuvochina M."/>
            <person name="Waite D.W."/>
            <person name="Rinke C."/>
            <person name="Skarshewski A."/>
            <person name="Chaumeil P.A."/>
            <person name="Hugenholtz P."/>
        </authorList>
    </citation>
    <scope>NUCLEOTIDE SEQUENCE [LARGE SCALE GENOMIC DNA]</scope>
    <source>
        <strain evidence="6">UBA8739</strain>
    </source>
</reference>
<keyword evidence="2 4" id="KW-1133">Transmembrane helix</keyword>
<evidence type="ECO:0000256" key="4">
    <source>
        <dbReference type="SAM" id="Phobius"/>
    </source>
</evidence>
<evidence type="ECO:0000313" key="6">
    <source>
        <dbReference type="EMBL" id="HAE51160.1"/>
    </source>
</evidence>
<protein>
    <submittedName>
        <fullName evidence="6">MFS transporter</fullName>
    </submittedName>
</protein>
<dbReference type="PROSITE" id="PS50850">
    <property type="entry name" value="MFS"/>
    <property type="match status" value="1"/>
</dbReference>
<feature type="transmembrane region" description="Helical" evidence="4">
    <location>
        <begin position="263"/>
        <end position="283"/>
    </location>
</feature>
<feature type="transmembrane region" description="Helical" evidence="4">
    <location>
        <begin position="180"/>
        <end position="198"/>
    </location>
</feature>
<dbReference type="Pfam" id="PF07690">
    <property type="entry name" value="MFS_1"/>
    <property type="match status" value="1"/>
</dbReference>
<comment type="caution">
    <text evidence="6">The sequence shown here is derived from an EMBL/GenBank/DDBJ whole genome shotgun (WGS) entry which is preliminary data.</text>
</comment>
<feature type="transmembrane region" description="Helical" evidence="4">
    <location>
        <begin position="353"/>
        <end position="374"/>
    </location>
</feature>
<evidence type="ECO:0000256" key="2">
    <source>
        <dbReference type="ARBA" id="ARBA00022989"/>
    </source>
</evidence>
<dbReference type="InterPro" id="IPR036259">
    <property type="entry name" value="MFS_trans_sf"/>
</dbReference>
<dbReference type="GO" id="GO:0022857">
    <property type="term" value="F:transmembrane transporter activity"/>
    <property type="evidence" value="ECO:0007669"/>
    <property type="project" value="InterPro"/>
</dbReference>